<evidence type="ECO:0000256" key="6">
    <source>
        <dbReference type="PIRNR" id="PIRNR028763"/>
    </source>
</evidence>
<dbReference type="Proteomes" id="UP000318582">
    <property type="component" value="Unassembled WGS sequence"/>
</dbReference>
<dbReference type="PANTHER" id="PTHR12780">
    <property type="entry name" value="RNA POLYMERASE III DNA DIRECTED , 39KD SUBUNIT-RELATED"/>
    <property type="match status" value="1"/>
</dbReference>
<reference evidence="7 8" key="1">
    <citation type="journal article" date="2019" name="Sci. Rep.">
        <title>Comparative genomics of chytrid fungi reveal insights into the obligate biotrophic and pathogenic lifestyle of Synchytrium endobioticum.</title>
        <authorList>
            <person name="van de Vossenberg B.T.L.H."/>
            <person name="Warris S."/>
            <person name="Nguyen H.D.T."/>
            <person name="van Gent-Pelzer M.P.E."/>
            <person name="Joly D.L."/>
            <person name="van de Geest H.C."/>
            <person name="Bonants P.J.M."/>
            <person name="Smith D.S."/>
            <person name="Levesque C.A."/>
            <person name="van der Lee T.A.J."/>
        </authorList>
    </citation>
    <scope>NUCLEOTIDE SEQUENCE [LARGE SCALE GENOMIC DNA]</scope>
    <source>
        <strain evidence="7 8">CBS 809.83</strain>
    </source>
</reference>
<dbReference type="FunFam" id="1.10.10.10:FF:000116">
    <property type="entry name" value="DNA-directed RNA polymerase III subunit RPC6"/>
    <property type="match status" value="1"/>
</dbReference>
<dbReference type="InterPro" id="IPR016049">
    <property type="entry name" value="RNA_pol_Rpc34-like"/>
</dbReference>
<evidence type="ECO:0000256" key="1">
    <source>
        <dbReference type="ARBA" id="ARBA00004123"/>
    </source>
</evidence>
<dbReference type="OrthoDB" id="613763at2759"/>
<comment type="caution">
    <text evidence="7">The sequence shown here is derived from an EMBL/GenBank/DDBJ whole genome shotgun (WGS) entry which is preliminary data.</text>
</comment>
<evidence type="ECO:0000256" key="4">
    <source>
        <dbReference type="ARBA" id="ARBA00023163"/>
    </source>
</evidence>
<proteinExistence type="inferred from homology"/>
<dbReference type="GO" id="GO:0006383">
    <property type="term" value="P:transcription by RNA polymerase III"/>
    <property type="evidence" value="ECO:0007669"/>
    <property type="project" value="UniProtKB-UniRule"/>
</dbReference>
<comment type="similarity">
    <text evidence="2 6">Belongs to the eukaryotic RPC34/RPC39 RNA polymerase subunit family.</text>
</comment>
<dbReference type="STRING" id="109895.A0A507EET1"/>
<dbReference type="InterPro" id="IPR036388">
    <property type="entry name" value="WH-like_DNA-bd_sf"/>
</dbReference>
<dbReference type="InterPro" id="IPR007832">
    <property type="entry name" value="RNA_pol_Rpc34"/>
</dbReference>
<gene>
    <name evidence="7" type="ORF">PhCBS80983_g00444</name>
</gene>
<evidence type="ECO:0000256" key="2">
    <source>
        <dbReference type="ARBA" id="ARBA00011038"/>
    </source>
</evidence>
<name>A0A507EET1_9FUNG</name>
<dbReference type="GO" id="GO:0005737">
    <property type="term" value="C:cytoplasm"/>
    <property type="evidence" value="ECO:0007669"/>
    <property type="project" value="UniProtKB-ARBA"/>
</dbReference>
<dbReference type="Gene3D" id="1.10.10.10">
    <property type="entry name" value="Winged helix-like DNA-binding domain superfamily/Winged helix DNA-binding domain"/>
    <property type="match status" value="1"/>
</dbReference>
<comment type="function">
    <text evidence="6">DNA-dependent RNA polymerase catalyzes the transcription of DNA into RNA using the four ribonucleoside triphosphates as substrates. Specific peripheric component of RNA polymerase III which synthesizes small RNAs, such as 5S rRNA and tRNAs.</text>
</comment>
<dbReference type="Pfam" id="PF05158">
    <property type="entry name" value="RNA_pol_Rpc34"/>
    <property type="match status" value="1"/>
</dbReference>
<organism evidence="7 8">
    <name type="scientific">Powellomyces hirtus</name>
    <dbReference type="NCBI Taxonomy" id="109895"/>
    <lineage>
        <taxon>Eukaryota</taxon>
        <taxon>Fungi</taxon>
        <taxon>Fungi incertae sedis</taxon>
        <taxon>Chytridiomycota</taxon>
        <taxon>Chytridiomycota incertae sedis</taxon>
        <taxon>Chytridiomycetes</taxon>
        <taxon>Spizellomycetales</taxon>
        <taxon>Powellomycetaceae</taxon>
        <taxon>Powellomyces</taxon>
    </lineage>
</organism>
<evidence type="ECO:0000256" key="3">
    <source>
        <dbReference type="ARBA" id="ARBA00022478"/>
    </source>
</evidence>
<evidence type="ECO:0000313" key="7">
    <source>
        <dbReference type="EMBL" id="TPX62334.1"/>
    </source>
</evidence>
<evidence type="ECO:0000313" key="8">
    <source>
        <dbReference type="Proteomes" id="UP000318582"/>
    </source>
</evidence>
<protein>
    <recommendedName>
        <fullName evidence="6">DNA-directed RNA polymerase III subunit RPC6</fullName>
        <shortName evidence="6">RNA polymerase III subunit C6</shortName>
    </recommendedName>
</protein>
<dbReference type="PIRSF" id="PIRSF028763">
    <property type="entry name" value="RNA_pol_Rpc34"/>
    <property type="match status" value="1"/>
</dbReference>
<keyword evidence="4 6" id="KW-0804">Transcription</keyword>
<dbReference type="EMBL" id="QEAQ01000003">
    <property type="protein sequence ID" value="TPX62334.1"/>
    <property type="molecule type" value="Genomic_DNA"/>
</dbReference>
<dbReference type="AlphaFoldDB" id="A0A507EET1"/>
<keyword evidence="8" id="KW-1185">Reference proteome</keyword>
<dbReference type="GO" id="GO:0005666">
    <property type="term" value="C:RNA polymerase III complex"/>
    <property type="evidence" value="ECO:0007669"/>
    <property type="project" value="UniProtKB-UniRule"/>
</dbReference>
<keyword evidence="5 6" id="KW-0539">Nucleus</keyword>
<dbReference type="GO" id="GO:0005654">
    <property type="term" value="C:nucleoplasm"/>
    <property type="evidence" value="ECO:0007669"/>
    <property type="project" value="UniProtKB-ARBA"/>
</dbReference>
<comment type="subcellular location">
    <subcellularLocation>
        <location evidence="1 6">Nucleus</location>
    </subcellularLocation>
</comment>
<sequence length="339" mass="38329">MSKRPAKAGLTVLSSDEQTLLAIVRAHAKGADLDDIKGQLDGWDDNQILTHMNALSQKQYVDFMSMGKSGKLAFKARSAEEATKTGGMKDEERVIYRLVKEAKNSGIWIKQLKDRSGLHTQLANTVIKNLEKKNIIKWVKPVKTPHKKVYMLFELEPSTELTGGAWYTDNEMDMDFIEQLSTQVYKYIVMKSFPAKNKDAIFPPSHSAYPSASDIHKFISKSGLTTVPLSVADVQALLDRLYYDGKVTRIQKSGHHEFDDSDRMDTDDDFLDEDGGGREVVRDMDTDIWMYKAVRGSALEERNAWTDMPCGRCPVFDFCSETGPVNPSNCRYFKDWLSA</sequence>
<dbReference type="InterPro" id="IPR036390">
    <property type="entry name" value="WH_DNA-bd_sf"/>
</dbReference>
<accession>A0A507EET1</accession>
<dbReference type="SUPFAM" id="SSF46785">
    <property type="entry name" value="Winged helix' DNA-binding domain"/>
    <property type="match status" value="1"/>
</dbReference>
<evidence type="ECO:0000256" key="5">
    <source>
        <dbReference type="ARBA" id="ARBA00023242"/>
    </source>
</evidence>
<keyword evidence="3 6" id="KW-0240">DNA-directed RNA polymerase</keyword>